<dbReference type="Proteomes" id="UP000035963">
    <property type="component" value="Unassembled WGS sequence"/>
</dbReference>
<evidence type="ECO:0000313" key="8">
    <source>
        <dbReference type="Proteomes" id="UP000035963"/>
    </source>
</evidence>
<keyword evidence="4" id="KW-0274">FAD</keyword>
<dbReference type="InterPro" id="IPR013786">
    <property type="entry name" value="AcylCoA_DH/ox_N"/>
</dbReference>
<dbReference type="EMBL" id="AEJF01000249">
    <property type="protein sequence ID" value="KLU20572.1"/>
    <property type="molecule type" value="Genomic_DNA"/>
</dbReference>
<keyword evidence="8" id="KW-1185">Reference proteome</keyword>
<protein>
    <recommendedName>
        <fullName evidence="9">Acyl-CoA dehydrogenase</fullName>
    </recommendedName>
</protein>
<comment type="cofactor">
    <cofactor evidence="1">
        <name>FAD</name>
        <dbReference type="ChEBI" id="CHEBI:57692"/>
    </cofactor>
</comment>
<dbReference type="SUPFAM" id="SSF47203">
    <property type="entry name" value="Acyl-CoA dehydrogenase C-terminal domain-like"/>
    <property type="match status" value="1"/>
</dbReference>
<dbReference type="InterPro" id="IPR036250">
    <property type="entry name" value="AcylCo_DH-like_C"/>
</dbReference>
<evidence type="ECO:0000259" key="5">
    <source>
        <dbReference type="Pfam" id="PF00441"/>
    </source>
</evidence>
<comment type="caution">
    <text evidence="7">The sequence shown here is derived from an EMBL/GenBank/DDBJ whole genome shotgun (WGS) entry which is preliminary data.</text>
</comment>
<proteinExistence type="inferred from homology"/>
<dbReference type="Gene3D" id="1.20.140.10">
    <property type="entry name" value="Butyryl-CoA Dehydrogenase, subunit A, domain 3"/>
    <property type="match status" value="1"/>
</dbReference>
<feature type="domain" description="Acyl-CoA dehydrogenase/oxidase C-terminal" evidence="5">
    <location>
        <begin position="225"/>
        <end position="337"/>
    </location>
</feature>
<dbReference type="PATRIC" id="fig|908627.4.peg.9141"/>
<dbReference type="Pfam" id="PF00441">
    <property type="entry name" value="Acyl-CoA_dh_1"/>
    <property type="match status" value="1"/>
</dbReference>
<dbReference type="SUPFAM" id="SSF56645">
    <property type="entry name" value="Acyl-CoA dehydrogenase NM domain-like"/>
    <property type="match status" value="1"/>
</dbReference>
<reference evidence="7 8" key="1">
    <citation type="journal article" date="2015" name="Genome Announc.">
        <title>Draft Genome Sequence of Burkholderia sp. Strain PML1(12), an Ectomycorrhizosphere-Inhabiting Bacterium with Effective Mineral-Weathering Ability.</title>
        <authorList>
            <person name="Uroz S."/>
            <person name="Oger P."/>
        </authorList>
    </citation>
    <scope>NUCLEOTIDE SEQUENCE [LARGE SCALE GENOMIC DNA]</scope>
    <source>
        <strain evidence="8">PML1(12)</strain>
    </source>
</reference>
<dbReference type="Pfam" id="PF02771">
    <property type="entry name" value="Acyl-CoA_dh_N"/>
    <property type="match status" value="1"/>
</dbReference>
<dbReference type="AlphaFoldDB" id="A0A0J1CIS7"/>
<accession>A0A0J1CIS7</accession>
<evidence type="ECO:0000313" key="7">
    <source>
        <dbReference type="EMBL" id="KLU20572.1"/>
    </source>
</evidence>
<dbReference type="InterPro" id="IPR009100">
    <property type="entry name" value="AcylCoA_DH/oxidase_NM_dom_sf"/>
</dbReference>
<name>A0A0J1CIS7_9BURK</name>
<evidence type="ECO:0000256" key="1">
    <source>
        <dbReference type="ARBA" id="ARBA00001974"/>
    </source>
</evidence>
<dbReference type="GO" id="GO:0003995">
    <property type="term" value="F:acyl-CoA dehydrogenase activity"/>
    <property type="evidence" value="ECO:0007669"/>
    <property type="project" value="TreeGrafter"/>
</dbReference>
<evidence type="ECO:0000256" key="4">
    <source>
        <dbReference type="ARBA" id="ARBA00022827"/>
    </source>
</evidence>
<dbReference type="InterPro" id="IPR037069">
    <property type="entry name" value="AcylCoA_DH/ox_N_sf"/>
</dbReference>
<sequence>MLSHCDTRPANLASLSWTLSKEQQQLCEAVHRFVRKRLSPLLTQPATPSHWEETVRLAGELDLGTMILPTHQGGLAIDHTDLYLVIQQFAAGPLERAAELTLSAPALIALREHDALDCLPARQVQDYFNGSTSISLAIPGNVAGKVWVLYRHTDAPLLLPHERADERLLVLVAPPDLGRVIRQRSRIATLQTLALEQITLDPDELASCPRIACGPDRANSEAIRTLLAETGLYLCALLVGAMQQSVAFAFDYAASRQSFRKPLATHQLVAARLADMLISARGARLFLWAVAKSGLPAPDTLIRQLLRHVAAEAMDVSRELVQLCGGHGYVEGLPPAGRFQTTPCLALLLSQTETALGQYTSSSPLPSPREAHP</sequence>
<feature type="domain" description="Acyl-CoA dehydrogenase/oxidase N-terminal" evidence="6">
    <location>
        <begin position="20"/>
        <end position="93"/>
    </location>
</feature>
<dbReference type="Gene3D" id="1.10.540.10">
    <property type="entry name" value="Acyl-CoA dehydrogenase/oxidase, N-terminal domain"/>
    <property type="match status" value="1"/>
</dbReference>
<dbReference type="PANTHER" id="PTHR43884">
    <property type="entry name" value="ACYL-COA DEHYDROGENASE"/>
    <property type="match status" value="1"/>
</dbReference>
<dbReference type="OrthoDB" id="9061333at2"/>
<dbReference type="PANTHER" id="PTHR43884:SF12">
    <property type="entry name" value="ISOVALERYL-COA DEHYDROGENASE, MITOCHONDRIAL-RELATED"/>
    <property type="match status" value="1"/>
</dbReference>
<evidence type="ECO:0000259" key="6">
    <source>
        <dbReference type="Pfam" id="PF02771"/>
    </source>
</evidence>
<dbReference type="RefSeq" id="WP_047897907.1">
    <property type="nucleotide sequence ID" value="NZ_AEJF01000249.1"/>
</dbReference>
<keyword evidence="3" id="KW-0285">Flavoprotein</keyword>
<evidence type="ECO:0000256" key="2">
    <source>
        <dbReference type="ARBA" id="ARBA00009347"/>
    </source>
</evidence>
<dbReference type="InterPro" id="IPR009075">
    <property type="entry name" value="AcylCo_DH/oxidase_C"/>
</dbReference>
<evidence type="ECO:0000256" key="3">
    <source>
        <dbReference type="ARBA" id="ARBA00022630"/>
    </source>
</evidence>
<organism evidence="7 8">
    <name type="scientific">Caballeronia mineralivorans PML1(12)</name>
    <dbReference type="NCBI Taxonomy" id="908627"/>
    <lineage>
        <taxon>Bacteria</taxon>
        <taxon>Pseudomonadati</taxon>
        <taxon>Pseudomonadota</taxon>
        <taxon>Betaproteobacteria</taxon>
        <taxon>Burkholderiales</taxon>
        <taxon>Burkholderiaceae</taxon>
        <taxon>Caballeronia</taxon>
    </lineage>
</organism>
<comment type="similarity">
    <text evidence="2">Belongs to the acyl-CoA dehydrogenase family.</text>
</comment>
<dbReference type="GO" id="GO:0050660">
    <property type="term" value="F:flavin adenine dinucleotide binding"/>
    <property type="evidence" value="ECO:0007669"/>
    <property type="project" value="InterPro"/>
</dbReference>
<evidence type="ECO:0008006" key="9">
    <source>
        <dbReference type="Google" id="ProtNLM"/>
    </source>
</evidence>
<gene>
    <name evidence="7" type="ORF">EOS_40715</name>
</gene>